<dbReference type="InterPro" id="IPR043504">
    <property type="entry name" value="Peptidase_S1_PA_chymotrypsin"/>
</dbReference>
<dbReference type="PANTHER" id="PTHR24252:SF7">
    <property type="entry name" value="HYALIN"/>
    <property type="match status" value="1"/>
</dbReference>
<evidence type="ECO:0000313" key="3">
    <source>
        <dbReference type="EMBL" id="CAD7244952.1"/>
    </source>
</evidence>
<dbReference type="Pfam" id="PF00089">
    <property type="entry name" value="Trypsin"/>
    <property type="match status" value="1"/>
</dbReference>
<feature type="non-terminal residue" evidence="3">
    <location>
        <position position="1"/>
    </location>
</feature>
<dbReference type="SUPFAM" id="SSF50494">
    <property type="entry name" value="Trypsin-like serine proteases"/>
    <property type="match status" value="1"/>
</dbReference>
<dbReference type="InterPro" id="IPR001254">
    <property type="entry name" value="Trypsin_dom"/>
</dbReference>
<evidence type="ECO:0000256" key="1">
    <source>
        <dbReference type="ARBA" id="ARBA00023157"/>
    </source>
</evidence>
<organism evidence="3">
    <name type="scientific">Darwinula stevensoni</name>
    <dbReference type="NCBI Taxonomy" id="69355"/>
    <lineage>
        <taxon>Eukaryota</taxon>
        <taxon>Metazoa</taxon>
        <taxon>Ecdysozoa</taxon>
        <taxon>Arthropoda</taxon>
        <taxon>Crustacea</taxon>
        <taxon>Oligostraca</taxon>
        <taxon>Ostracoda</taxon>
        <taxon>Podocopa</taxon>
        <taxon>Podocopida</taxon>
        <taxon>Darwinulocopina</taxon>
        <taxon>Darwinuloidea</taxon>
        <taxon>Darwinulidae</taxon>
        <taxon>Darwinula</taxon>
    </lineage>
</organism>
<dbReference type="EMBL" id="CAJPEV010000744">
    <property type="protein sequence ID" value="CAG0888165.1"/>
    <property type="molecule type" value="Genomic_DNA"/>
</dbReference>
<dbReference type="InterPro" id="IPR009003">
    <property type="entry name" value="Peptidase_S1_PA"/>
</dbReference>
<dbReference type="GO" id="GO:0006508">
    <property type="term" value="P:proteolysis"/>
    <property type="evidence" value="ECO:0007669"/>
    <property type="project" value="InterPro"/>
</dbReference>
<proteinExistence type="predicted"/>
<evidence type="ECO:0000259" key="2">
    <source>
        <dbReference type="Pfam" id="PF00089"/>
    </source>
</evidence>
<dbReference type="OrthoDB" id="93664at2759"/>
<feature type="domain" description="Peptidase S1" evidence="2">
    <location>
        <begin position="92"/>
        <end position="137"/>
    </location>
</feature>
<dbReference type="EMBL" id="LR900261">
    <property type="protein sequence ID" value="CAD7244952.1"/>
    <property type="molecule type" value="Genomic_DNA"/>
</dbReference>
<name>A0A7R8X8N5_9CRUS</name>
<sequence>DIKGADQETFPSVTVNGADIAGVPDMQASAIAVFFCVVLSIPAQGVEENALKELQAYLHFLGLRQACGVSQAYRRSENLQVNATAADFDRVIGGTPVQSQGKYPWMAWMGKAPNMFNCGGSLINDRYVLTASHCVASE</sequence>
<protein>
    <recommendedName>
        <fullName evidence="2">Peptidase S1 domain-containing protein</fullName>
    </recommendedName>
</protein>
<dbReference type="PANTHER" id="PTHR24252">
    <property type="entry name" value="ACROSIN-RELATED"/>
    <property type="match status" value="1"/>
</dbReference>
<dbReference type="InterPro" id="IPR018114">
    <property type="entry name" value="TRYPSIN_HIS"/>
</dbReference>
<dbReference type="Proteomes" id="UP000677054">
    <property type="component" value="Unassembled WGS sequence"/>
</dbReference>
<evidence type="ECO:0000313" key="4">
    <source>
        <dbReference type="Proteomes" id="UP000677054"/>
    </source>
</evidence>
<keyword evidence="1" id="KW-1015">Disulfide bond</keyword>
<keyword evidence="4" id="KW-1185">Reference proteome</keyword>
<dbReference type="AlphaFoldDB" id="A0A7R8X8N5"/>
<gene>
    <name evidence="3" type="ORF">DSTB1V02_LOCUS4832</name>
</gene>
<dbReference type="PROSITE" id="PS00134">
    <property type="entry name" value="TRYPSIN_HIS"/>
    <property type="match status" value="1"/>
</dbReference>
<dbReference type="Gene3D" id="2.40.10.10">
    <property type="entry name" value="Trypsin-like serine proteases"/>
    <property type="match status" value="1"/>
</dbReference>
<reference evidence="3" key="1">
    <citation type="submission" date="2020-11" db="EMBL/GenBank/DDBJ databases">
        <authorList>
            <person name="Tran Van P."/>
        </authorList>
    </citation>
    <scope>NUCLEOTIDE SEQUENCE</scope>
</reference>
<dbReference type="GO" id="GO:0004252">
    <property type="term" value="F:serine-type endopeptidase activity"/>
    <property type="evidence" value="ECO:0007669"/>
    <property type="project" value="InterPro"/>
</dbReference>
<accession>A0A7R8X8N5</accession>